<proteinExistence type="predicted"/>
<evidence type="ECO:0000256" key="1">
    <source>
        <dbReference type="SAM" id="MobiDB-lite"/>
    </source>
</evidence>
<name>A0AA39MAN2_9BILA</name>
<protein>
    <submittedName>
        <fullName evidence="2">Uncharacterized protein</fullName>
    </submittedName>
</protein>
<organism evidence="2 3">
    <name type="scientific">Steinernema hermaphroditum</name>
    <dbReference type="NCBI Taxonomy" id="289476"/>
    <lineage>
        <taxon>Eukaryota</taxon>
        <taxon>Metazoa</taxon>
        <taxon>Ecdysozoa</taxon>
        <taxon>Nematoda</taxon>
        <taxon>Chromadorea</taxon>
        <taxon>Rhabditida</taxon>
        <taxon>Tylenchina</taxon>
        <taxon>Panagrolaimomorpha</taxon>
        <taxon>Strongyloidoidea</taxon>
        <taxon>Steinernematidae</taxon>
        <taxon>Steinernema</taxon>
    </lineage>
</organism>
<dbReference type="Proteomes" id="UP001175271">
    <property type="component" value="Unassembled WGS sequence"/>
</dbReference>
<comment type="caution">
    <text evidence="2">The sequence shown here is derived from an EMBL/GenBank/DDBJ whole genome shotgun (WGS) entry which is preliminary data.</text>
</comment>
<accession>A0AA39MAN2</accession>
<dbReference type="EMBL" id="JAUCMV010000001">
    <property type="protein sequence ID" value="KAK0426650.1"/>
    <property type="molecule type" value="Genomic_DNA"/>
</dbReference>
<gene>
    <name evidence="2" type="ORF">QR680_009826</name>
</gene>
<feature type="region of interest" description="Disordered" evidence="1">
    <location>
        <begin position="90"/>
        <end position="109"/>
    </location>
</feature>
<keyword evidence="3" id="KW-1185">Reference proteome</keyword>
<reference evidence="2" key="1">
    <citation type="submission" date="2023-06" db="EMBL/GenBank/DDBJ databases">
        <title>Genomic analysis of the entomopathogenic nematode Steinernema hermaphroditum.</title>
        <authorList>
            <person name="Schwarz E.M."/>
            <person name="Heppert J.K."/>
            <person name="Baniya A."/>
            <person name="Schwartz H.T."/>
            <person name="Tan C.-H."/>
            <person name="Antoshechkin I."/>
            <person name="Sternberg P.W."/>
            <person name="Goodrich-Blair H."/>
            <person name="Dillman A.R."/>
        </authorList>
    </citation>
    <scope>NUCLEOTIDE SEQUENCE</scope>
    <source>
        <strain evidence="2">PS9179</strain>
        <tissue evidence="2">Whole animal</tissue>
    </source>
</reference>
<sequence length="122" mass="13379">MHKVAQGIEEVKLPVKMTAMVPRKSNASDRPANSAASGKPSEPVLSKEDEERVAAFARRMVVEGRKKFEATKKTQTIGIVHTIKKKVHNGSVQMHSVTNTSSGSGKARGYMMKKLKSMASRR</sequence>
<evidence type="ECO:0000313" key="2">
    <source>
        <dbReference type="EMBL" id="KAK0426650.1"/>
    </source>
</evidence>
<dbReference type="AlphaFoldDB" id="A0AA39MAN2"/>
<feature type="compositionally biased region" description="Polar residues" evidence="1">
    <location>
        <begin position="90"/>
        <end position="104"/>
    </location>
</feature>
<evidence type="ECO:0000313" key="3">
    <source>
        <dbReference type="Proteomes" id="UP001175271"/>
    </source>
</evidence>
<feature type="region of interest" description="Disordered" evidence="1">
    <location>
        <begin position="16"/>
        <end position="51"/>
    </location>
</feature>